<dbReference type="InterPro" id="IPR036514">
    <property type="entry name" value="SGNH_hydro_sf"/>
</dbReference>
<dbReference type="PANTHER" id="PTHR30383:SF27">
    <property type="entry name" value="SPORE GERMINATION LIPASE LIPC"/>
    <property type="match status" value="1"/>
</dbReference>
<accession>A0ABW3ZZQ2</accession>
<dbReference type="PANTHER" id="PTHR30383">
    <property type="entry name" value="THIOESTERASE 1/PROTEASE 1/LYSOPHOSPHOLIPASE L1"/>
    <property type="match status" value="1"/>
</dbReference>
<dbReference type="InterPro" id="IPR051532">
    <property type="entry name" value="Ester_Hydrolysis_Enzymes"/>
</dbReference>
<dbReference type="InterPro" id="IPR013830">
    <property type="entry name" value="SGNH_hydro"/>
</dbReference>
<gene>
    <name evidence="3" type="ORF">ACFQ4A_17920</name>
</gene>
<feature type="region of interest" description="Disordered" evidence="1">
    <location>
        <begin position="31"/>
        <end position="72"/>
    </location>
</feature>
<dbReference type="GO" id="GO:0016787">
    <property type="term" value="F:hydrolase activity"/>
    <property type="evidence" value="ECO:0007669"/>
    <property type="project" value="UniProtKB-KW"/>
</dbReference>
<name>A0ABW3ZZQ2_9BACI</name>
<dbReference type="CDD" id="cd04506">
    <property type="entry name" value="SGNH_hydrolase_YpmR_like"/>
    <property type="match status" value="1"/>
</dbReference>
<feature type="compositionally biased region" description="Acidic residues" evidence="1">
    <location>
        <begin position="44"/>
        <end position="61"/>
    </location>
</feature>
<dbReference type="Gene3D" id="3.40.50.1110">
    <property type="entry name" value="SGNH hydrolase"/>
    <property type="match status" value="1"/>
</dbReference>
<feature type="domain" description="SGNH hydrolase-type esterase" evidence="2">
    <location>
        <begin position="100"/>
        <end position="290"/>
    </location>
</feature>
<dbReference type="Pfam" id="PF13472">
    <property type="entry name" value="Lipase_GDSL_2"/>
    <property type="match status" value="1"/>
</dbReference>
<evidence type="ECO:0000313" key="4">
    <source>
        <dbReference type="Proteomes" id="UP001597178"/>
    </source>
</evidence>
<dbReference type="SUPFAM" id="SSF52266">
    <property type="entry name" value="SGNH hydrolase"/>
    <property type="match status" value="1"/>
</dbReference>
<evidence type="ECO:0000313" key="3">
    <source>
        <dbReference type="EMBL" id="MFD1363485.1"/>
    </source>
</evidence>
<evidence type="ECO:0000259" key="2">
    <source>
        <dbReference type="Pfam" id="PF13472"/>
    </source>
</evidence>
<dbReference type="Proteomes" id="UP001597178">
    <property type="component" value="Unassembled WGS sequence"/>
</dbReference>
<protein>
    <submittedName>
        <fullName evidence="3">SGNH/GDSL hydrolase family protein</fullName>
    </submittedName>
</protein>
<organism evidence="3 4">
    <name type="scientific">Lentibacillus salinarum</name>
    <dbReference type="NCBI Taxonomy" id="446820"/>
    <lineage>
        <taxon>Bacteria</taxon>
        <taxon>Bacillati</taxon>
        <taxon>Bacillota</taxon>
        <taxon>Bacilli</taxon>
        <taxon>Bacillales</taxon>
        <taxon>Bacillaceae</taxon>
        <taxon>Lentibacillus</taxon>
    </lineage>
</organism>
<dbReference type="EMBL" id="JBHTNH010000058">
    <property type="protein sequence ID" value="MFD1363485.1"/>
    <property type="molecule type" value="Genomic_DNA"/>
</dbReference>
<evidence type="ECO:0000256" key="1">
    <source>
        <dbReference type="SAM" id="MobiDB-lite"/>
    </source>
</evidence>
<reference evidence="4" key="1">
    <citation type="journal article" date="2019" name="Int. J. Syst. Evol. Microbiol.">
        <title>The Global Catalogue of Microorganisms (GCM) 10K type strain sequencing project: providing services to taxonomists for standard genome sequencing and annotation.</title>
        <authorList>
            <consortium name="The Broad Institute Genomics Platform"/>
            <consortium name="The Broad Institute Genome Sequencing Center for Infectious Disease"/>
            <person name="Wu L."/>
            <person name="Ma J."/>
        </authorList>
    </citation>
    <scope>NUCLEOTIDE SEQUENCE [LARGE SCALE GENOMIC DNA]</scope>
    <source>
        <strain evidence="4">CCUG 54822</strain>
    </source>
</reference>
<sequence length="302" mass="34229">MKKNDVLTILGVLFIGIAPFLIFSQPESPAKETVNQAAQQNEDKDTEDAADEPEDEEETNEDTTSGIESEEPVTQLQVFLNQAVHRTIDFFTNKEASITAIGDSLTQGVGDDVVEDGYVGILDNQINKNTQVVSFENYGKRGNRSDQLLERLDQPEIAQSIDHADMVLITIGANDIMQVVKENVTNLRLENFTPAKRAYKDRLQQIFDKLTNMNPDTEIYLVGVYNPFLNYFADIEELDMIVDDWNQTSRDVADQYENVTFIPIADLFESGDYELFADDHFHPSHRGYQLLAKRVLDYLTDS</sequence>
<comment type="caution">
    <text evidence="3">The sequence shown here is derived from an EMBL/GenBank/DDBJ whole genome shotgun (WGS) entry which is preliminary data.</text>
</comment>
<keyword evidence="4" id="KW-1185">Reference proteome</keyword>
<proteinExistence type="predicted"/>
<keyword evidence="3" id="KW-0378">Hydrolase</keyword>
<dbReference type="RefSeq" id="WP_382402729.1">
    <property type="nucleotide sequence ID" value="NZ_JBHTNH010000058.1"/>
</dbReference>